<dbReference type="InterPro" id="IPR015421">
    <property type="entry name" value="PyrdxlP-dep_Trfase_major"/>
</dbReference>
<evidence type="ECO:0000259" key="6">
    <source>
        <dbReference type="PROSITE" id="PS50949"/>
    </source>
</evidence>
<gene>
    <name evidence="7" type="ORF">HMPREF0766_13447</name>
</gene>
<evidence type="ECO:0000256" key="2">
    <source>
        <dbReference type="ARBA" id="ARBA00022898"/>
    </source>
</evidence>
<dbReference type="AlphaFoldDB" id="D7VR43"/>
<keyword evidence="8" id="KW-1185">Reference proteome</keyword>
<dbReference type="HOGENOM" id="CLU_017584_0_0_10"/>
<keyword evidence="4" id="KW-0238">DNA-binding</keyword>
<keyword evidence="5" id="KW-0804">Transcription</keyword>
<dbReference type="SMART" id="SM00345">
    <property type="entry name" value="HTH_GNTR"/>
    <property type="match status" value="1"/>
</dbReference>
<evidence type="ECO:0000256" key="1">
    <source>
        <dbReference type="ARBA" id="ARBA00005384"/>
    </source>
</evidence>
<dbReference type="Gene3D" id="3.90.1150.10">
    <property type="entry name" value="Aspartate Aminotransferase, domain 1"/>
    <property type="match status" value="1"/>
</dbReference>
<dbReference type="InterPro" id="IPR036390">
    <property type="entry name" value="WH_DNA-bd_sf"/>
</dbReference>
<dbReference type="EMBL" id="ACHA02000012">
    <property type="protein sequence ID" value="EFK56244.1"/>
    <property type="molecule type" value="Genomic_DNA"/>
</dbReference>
<sequence>MAKEFLYNEIASALAQQIKNGVLKSGDRLPSVRRLCAEHDISMNTAKRVYLELEGQSLIDSRPQSGYFVSHIPFLRLPIPEVSQPLAIANSNEPDQLISKVYSSMGNDELTLLSIAVPDRALLPLAKLKKEIIHASRELQGGGTEYEVLQGNIKLRRMIAVRSLTWGGNLNENDLITTNGGMNSLSFCLMALGKPGDTIAIESPCYPGILQLAVELGYKVLELPTHPITGIEIEALKEAIPKIDICLLIPNFNTPLGSCMSDENKREVVRLLAKHQIPLIEDDVYGDLYFGAQRPKCCKSFDTEGNVLWCSSISKTLAPGYRVGWIAPGKYKEKLLKLKLVHSISSTSVVQEAVGNFLKTGRYENHLRNLRRTLQDNYQKYIQAIAAYFPEGTKTSRPQGGLALWIEFPKGIDTALLYDLAIKQQISIAPGRMFTLQDQFDNCMRLCIGLPWSEELKFKLKQVGNLAKVLLQAAKS</sequence>
<comment type="similarity">
    <text evidence="1">In the C-terminal section; belongs to the class-I pyridoxal-phosphate-dependent aminotransferase family.</text>
</comment>
<dbReference type="Gene3D" id="3.40.640.10">
    <property type="entry name" value="Type I PLP-dependent aspartate aminotransferase-like (Major domain)"/>
    <property type="match status" value="1"/>
</dbReference>
<dbReference type="Pfam" id="PF00155">
    <property type="entry name" value="Aminotran_1_2"/>
    <property type="match status" value="1"/>
</dbReference>
<evidence type="ECO:0000313" key="7">
    <source>
        <dbReference type="EMBL" id="EFK56244.1"/>
    </source>
</evidence>
<dbReference type="STRING" id="525373.HMPREF0766_13447"/>
<name>D7VR43_SPHSI</name>
<evidence type="ECO:0000256" key="5">
    <source>
        <dbReference type="ARBA" id="ARBA00023163"/>
    </source>
</evidence>
<dbReference type="InterPro" id="IPR004839">
    <property type="entry name" value="Aminotransferase_I/II_large"/>
</dbReference>
<reference evidence="7" key="1">
    <citation type="submission" date="2010-07" db="EMBL/GenBank/DDBJ databases">
        <authorList>
            <person name="Muzny D."/>
            <person name="Qin X."/>
            <person name="Buhay C."/>
            <person name="Dugan-Rocha S."/>
            <person name="Ding Y."/>
            <person name="Chen G."/>
            <person name="Hawes A."/>
            <person name="Holder M."/>
            <person name="Jhangiani S."/>
            <person name="Johnson A."/>
            <person name="Khan Z."/>
            <person name="Li Z."/>
            <person name="Liu W."/>
            <person name="Liu X."/>
            <person name="Perez L."/>
            <person name="Shen H."/>
            <person name="Wang Q."/>
            <person name="Watt J."/>
            <person name="Xi L."/>
            <person name="Xin Y."/>
            <person name="Zhou J."/>
            <person name="Deng J."/>
            <person name="Jiang H."/>
            <person name="Liu Y."/>
            <person name="Qu J."/>
            <person name="Song X.-Z."/>
            <person name="Zhang L."/>
            <person name="Villasana D."/>
            <person name="Johnson A."/>
            <person name="Liu J."/>
            <person name="Liyanage D."/>
            <person name="Lorensuhewa L."/>
            <person name="Robinson T."/>
            <person name="Song A."/>
            <person name="Song B.-B."/>
            <person name="Dinh H."/>
            <person name="Thornton R."/>
            <person name="Coyle M."/>
            <person name="Francisco L."/>
            <person name="Jackson L."/>
            <person name="Javaid M."/>
            <person name="Korchina V."/>
            <person name="Kovar C."/>
            <person name="Mata R."/>
            <person name="Mathew T."/>
            <person name="Ngo R."/>
            <person name="Nguyen L."/>
            <person name="Nguyen N."/>
            <person name="Okwuonu G."/>
            <person name="Ongeri F."/>
            <person name="Pham C."/>
            <person name="Simmons D."/>
            <person name="Wilczek-Boney K."/>
            <person name="Hale W."/>
            <person name="Jakkamsetti A."/>
            <person name="Pham P."/>
            <person name="Ruth R."/>
            <person name="San Lucas F."/>
            <person name="Warren J."/>
            <person name="Zhang J."/>
            <person name="Zhao Z."/>
            <person name="Zhou C."/>
            <person name="Zhu D."/>
            <person name="Lee S."/>
            <person name="Bess C."/>
            <person name="Blankenburg K."/>
            <person name="Forbes L."/>
            <person name="Fu Q."/>
            <person name="Gubbala S."/>
            <person name="Hirani K."/>
            <person name="Jayaseelan J.C."/>
            <person name="Lara F."/>
            <person name="Munidasa M."/>
            <person name="Palculict T."/>
            <person name="Patil S."/>
            <person name="Pu L.-L."/>
            <person name="Saada N."/>
            <person name="Tang L."/>
            <person name="Weissenberger G."/>
            <person name="Zhu Y."/>
            <person name="Hemphill L."/>
            <person name="Shang Y."/>
            <person name="Youmans B."/>
            <person name="Ayvaz T."/>
            <person name="Ross M."/>
            <person name="Santibanez J."/>
            <person name="Aqrawi P."/>
            <person name="Gross S."/>
            <person name="Joshi V."/>
            <person name="Fowler G."/>
            <person name="Nazareth L."/>
            <person name="Reid J."/>
            <person name="Worley K."/>
            <person name="Petrosino J."/>
            <person name="Highlander S."/>
            <person name="Gibbs R."/>
        </authorList>
    </citation>
    <scope>NUCLEOTIDE SEQUENCE [LARGE SCALE GENOMIC DNA]</scope>
    <source>
        <strain evidence="7">ATCC 33861</strain>
    </source>
</reference>
<dbReference type="Proteomes" id="UP000006258">
    <property type="component" value="Unassembled WGS sequence"/>
</dbReference>
<dbReference type="Pfam" id="PF00392">
    <property type="entry name" value="GntR"/>
    <property type="match status" value="1"/>
</dbReference>
<dbReference type="CDD" id="cd00609">
    <property type="entry name" value="AAT_like"/>
    <property type="match status" value="1"/>
</dbReference>
<dbReference type="GO" id="GO:0030170">
    <property type="term" value="F:pyridoxal phosphate binding"/>
    <property type="evidence" value="ECO:0007669"/>
    <property type="project" value="InterPro"/>
</dbReference>
<dbReference type="CDD" id="cd07377">
    <property type="entry name" value="WHTH_GntR"/>
    <property type="match status" value="1"/>
</dbReference>
<dbReference type="PANTHER" id="PTHR46577:SF2">
    <property type="entry name" value="TRANSCRIPTIONAL REGULATORY PROTEIN"/>
    <property type="match status" value="1"/>
</dbReference>
<keyword evidence="2" id="KW-0663">Pyridoxal phosphate</keyword>
<dbReference type="InterPro" id="IPR051446">
    <property type="entry name" value="HTH_trans_reg/aminotransferase"/>
</dbReference>
<dbReference type="PROSITE" id="PS50949">
    <property type="entry name" value="HTH_GNTR"/>
    <property type="match status" value="1"/>
</dbReference>
<evidence type="ECO:0000313" key="8">
    <source>
        <dbReference type="Proteomes" id="UP000006258"/>
    </source>
</evidence>
<dbReference type="eggNOG" id="COG1167">
    <property type="taxonomic scope" value="Bacteria"/>
</dbReference>
<dbReference type="SUPFAM" id="SSF53383">
    <property type="entry name" value="PLP-dependent transferases"/>
    <property type="match status" value="1"/>
</dbReference>
<dbReference type="EC" id="2.6.1.-" evidence="7"/>
<organism evidence="7 8">
    <name type="scientific">Sphingobacterium spiritivorum ATCC 33861</name>
    <dbReference type="NCBI Taxonomy" id="525373"/>
    <lineage>
        <taxon>Bacteria</taxon>
        <taxon>Pseudomonadati</taxon>
        <taxon>Bacteroidota</taxon>
        <taxon>Sphingobacteriia</taxon>
        <taxon>Sphingobacteriales</taxon>
        <taxon>Sphingobacteriaceae</taxon>
        <taxon>Sphingobacterium</taxon>
    </lineage>
</organism>
<comment type="caution">
    <text evidence="7">The sequence shown here is derived from an EMBL/GenBank/DDBJ whole genome shotgun (WGS) entry which is preliminary data.</text>
</comment>
<keyword evidence="7" id="KW-0032">Aminotransferase</keyword>
<evidence type="ECO:0000256" key="4">
    <source>
        <dbReference type="ARBA" id="ARBA00023125"/>
    </source>
</evidence>
<dbReference type="InterPro" id="IPR000524">
    <property type="entry name" value="Tscrpt_reg_HTH_GntR"/>
</dbReference>
<dbReference type="GO" id="GO:0003700">
    <property type="term" value="F:DNA-binding transcription factor activity"/>
    <property type="evidence" value="ECO:0007669"/>
    <property type="project" value="InterPro"/>
</dbReference>
<dbReference type="OrthoDB" id="9802328at2"/>
<protein>
    <submittedName>
        <fullName evidence="7">Transcriptional regulator, GntR family</fullName>
        <ecNumber evidence="7">2.6.1.-</ecNumber>
    </submittedName>
</protein>
<dbReference type="SUPFAM" id="SSF46785">
    <property type="entry name" value="Winged helix' DNA-binding domain"/>
    <property type="match status" value="1"/>
</dbReference>
<feature type="domain" description="HTH gntR-type" evidence="6">
    <location>
        <begin position="4"/>
        <end position="72"/>
    </location>
</feature>
<accession>D7VR43</accession>
<keyword evidence="7" id="KW-0808">Transferase</keyword>
<dbReference type="GO" id="GO:0003677">
    <property type="term" value="F:DNA binding"/>
    <property type="evidence" value="ECO:0007669"/>
    <property type="project" value="UniProtKB-KW"/>
</dbReference>
<dbReference type="GO" id="GO:0008483">
    <property type="term" value="F:transaminase activity"/>
    <property type="evidence" value="ECO:0007669"/>
    <property type="project" value="UniProtKB-KW"/>
</dbReference>
<evidence type="ECO:0000256" key="3">
    <source>
        <dbReference type="ARBA" id="ARBA00023015"/>
    </source>
</evidence>
<dbReference type="InterPro" id="IPR036388">
    <property type="entry name" value="WH-like_DNA-bd_sf"/>
</dbReference>
<dbReference type="InterPro" id="IPR015424">
    <property type="entry name" value="PyrdxlP-dep_Trfase"/>
</dbReference>
<dbReference type="GeneID" id="95431333"/>
<proteinExistence type="inferred from homology"/>
<dbReference type="RefSeq" id="WP_002994610.1">
    <property type="nucleotide sequence ID" value="NZ_GL379770.1"/>
</dbReference>
<dbReference type="InterPro" id="IPR015422">
    <property type="entry name" value="PyrdxlP-dep_Trfase_small"/>
</dbReference>
<keyword evidence="3" id="KW-0805">Transcription regulation</keyword>
<dbReference type="PANTHER" id="PTHR46577">
    <property type="entry name" value="HTH-TYPE TRANSCRIPTIONAL REGULATORY PROTEIN GABR"/>
    <property type="match status" value="1"/>
</dbReference>
<dbReference type="Gene3D" id="1.10.10.10">
    <property type="entry name" value="Winged helix-like DNA-binding domain superfamily/Winged helix DNA-binding domain"/>
    <property type="match status" value="1"/>
</dbReference>